<comment type="caution">
    <text evidence="8">The sequence shown here is derived from an EMBL/GenBank/DDBJ whole genome shotgun (WGS) entry which is preliminary data.</text>
</comment>
<dbReference type="Pfam" id="PF00209">
    <property type="entry name" value="SNF"/>
    <property type="match status" value="2"/>
</dbReference>
<protein>
    <recommendedName>
        <fullName evidence="6">Transporter</fullName>
    </recommendedName>
</protein>
<feature type="transmembrane region" description="Helical" evidence="7">
    <location>
        <begin position="146"/>
        <end position="167"/>
    </location>
</feature>
<organism evidence="8 9">
    <name type="scientific">Hoyosella altamirensis</name>
    <dbReference type="NCBI Taxonomy" id="616997"/>
    <lineage>
        <taxon>Bacteria</taxon>
        <taxon>Bacillati</taxon>
        <taxon>Actinomycetota</taxon>
        <taxon>Actinomycetes</taxon>
        <taxon>Mycobacteriales</taxon>
        <taxon>Hoyosellaceae</taxon>
        <taxon>Hoyosella</taxon>
    </lineage>
</organism>
<dbReference type="PANTHER" id="PTHR42948:SF1">
    <property type="entry name" value="TRANSPORTER"/>
    <property type="match status" value="1"/>
</dbReference>
<dbReference type="PROSITE" id="PS00610">
    <property type="entry name" value="NA_NEUROTRAN_SYMP_1"/>
    <property type="match status" value="1"/>
</dbReference>
<feature type="transmembrane region" description="Helical" evidence="7">
    <location>
        <begin position="387"/>
        <end position="408"/>
    </location>
</feature>
<dbReference type="CDD" id="cd10334">
    <property type="entry name" value="SLC6sbd_u1"/>
    <property type="match status" value="1"/>
</dbReference>
<keyword evidence="4 7" id="KW-1133">Transmembrane helix</keyword>
<dbReference type="PRINTS" id="PR00176">
    <property type="entry name" value="NANEUSMPORT"/>
</dbReference>
<feature type="transmembrane region" description="Helical" evidence="7">
    <location>
        <begin position="467"/>
        <end position="486"/>
    </location>
</feature>
<evidence type="ECO:0000256" key="2">
    <source>
        <dbReference type="ARBA" id="ARBA00022448"/>
    </source>
</evidence>
<keyword evidence="6" id="KW-0769">Symport</keyword>
<keyword evidence="3 6" id="KW-0812">Transmembrane</keyword>
<dbReference type="AlphaFoldDB" id="A0A839RI70"/>
<feature type="transmembrane region" description="Helical" evidence="7">
    <location>
        <begin position="317"/>
        <end position="342"/>
    </location>
</feature>
<dbReference type="OrthoDB" id="9762833at2"/>
<dbReference type="GO" id="GO:0016020">
    <property type="term" value="C:membrane"/>
    <property type="evidence" value="ECO:0007669"/>
    <property type="project" value="UniProtKB-SubCell"/>
</dbReference>
<evidence type="ECO:0000256" key="4">
    <source>
        <dbReference type="ARBA" id="ARBA00022989"/>
    </source>
</evidence>
<dbReference type="InterPro" id="IPR000175">
    <property type="entry name" value="Na/ntran_symport"/>
</dbReference>
<keyword evidence="5 7" id="KW-0472">Membrane</keyword>
<sequence length="510" mass="54324">MDAQREVWSARSVFILAAIGSAVGLGNIWRFPYVAYTNGGGAFIIPYLVALLTAGIPLLFFDYAIGHKFRASPPLAFRRISRWAEGLGWWQVGICFVIAVYYAVIIAWAARYAIFSIGEAWGDDPEGFLFGTFLQQEDSARVGFDLVPGVAITLLLIWIATLVVLAFGVQRGIGSSARIFVPLLVVLFLALVVRALFLDGAVEGLNAFFQPDWSILTNPTVWIAAYGQIFFSLSIAFGIMITYASYLRLKTNMTSSGLVVAFSNSSFEILAGIGVFAALGYMAAAAAVPIDEVVGGGIGLAFIAFPQIISAMPGGSIFGAVFFTCLVFAGFTSLISIVQVVIAAVEDKLGMSRLAAVAIVGGSMTVISMALFPTTTGVGVLDVVDKFVNNLGIVGVALVAIVSVIWFLRQGPAFVEHLNAVSSFRLGIVWRICIGVATPVVLAYMLVSEMITLVQDGYEGYPASFVLGLGWAVQGLLIVVAIVLSLTPWRQGTDLAAPDATKFIKQGGSR</sequence>
<evidence type="ECO:0000256" key="5">
    <source>
        <dbReference type="ARBA" id="ARBA00023136"/>
    </source>
</evidence>
<reference evidence="8 9" key="1">
    <citation type="submission" date="2020-08" db="EMBL/GenBank/DDBJ databases">
        <title>Sequencing the genomes of 1000 actinobacteria strains.</title>
        <authorList>
            <person name="Klenk H.-P."/>
        </authorList>
    </citation>
    <scope>NUCLEOTIDE SEQUENCE [LARGE SCALE GENOMIC DNA]</scope>
    <source>
        <strain evidence="8 9">DSM 45258</strain>
    </source>
</reference>
<feature type="transmembrane region" description="Helical" evidence="7">
    <location>
        <begin position="428"/>
        <end position="447"/>
    </location>
</feature>
<keyword evidence="2 6" id="KW-0813">Transport</keyword>
<comment type="similarity">
    <text evidence="6">Belongs to the sodium:neurotransmitter symporter (SNF) (TC 2.A.22) family.</text>
</comment>
<evidence type="ECO:0000256" key="1">
    <source>
        <dbReference type="ARBA" id="ARBA00004141"/>
    </source>
</evidence>
<gene>
    <name evidence="8" type="ORF">FHU29_000501</name>
</gene>
<dbReference type="Proteomes" id="UP000567922">
    <property type="component" value="Unassembled WGS sequence"/>
</dbReference>
<dbReference type="RefSeq" id="WP_064439718.1">
    <property type="nucleotide sequence ID" value="NZ_BDDI01000005.1"/>
</dbReference>
<dbReference type="GO" id="GO:0015293">
    <property type="term" value="F:symporter activity"/>
    <property type="evidence" value="ECO:0007669"/>
    <property type="project" value="UniProtKB-KW"/>
</dbReference>
<proteinExistence type="inferred from homology"/>
<feature type="transmembrane region" description="Helical" evidence="7">
    <location>
        <begin position="354"/>
        <end position="375"/>
    </location>
</feature>
<feature type="transmembrane region" description="Helical" evidence="7">
    <location>
        <begin position="267"/>
        <end position="290"/>
    </location>
</feature>
<dbReference type="NCBIfam" id="NF037979">
    <property type="entry name" value="Na_transp"/>
    <property type="match status" value="1"/>
</dbReference>
<evidence type="ECO:0000256" key="7">
    <source>
        <dbReference type="SAM" id="Phobius"/>
    </source>
</evidence>
<feature type="transmembrane region" description="Helical" evidence="7">
    <location>
        <begin position="222"/>
        <end position="246"/>
    </location>
</feature>
<evidence type="ECO:0000256" key="3">
    <source>
        <dbReference type="ARBA" id="ARBA00022692"/>
    </source>
</evidence>
<dbReference type="PROSITE" id="PS50267">
    <property type="entry name" value="NA_NEUROTRAN_SYMP_3"/>
    <property type="match status" value="1"/>
</dbReference>
<keyword evidence="9" id="KW-1185">Reference proteome</keyword>
<comment type="subcellular location">
    <subcellularLocation>
        <location evidence="1">Membrane</location>
        <topology evidence="1">Multi-pass membrane protein</topology>
    </subcellularLocation>
</comment>
<evidence type="ECO:0000313" key="8">
    <source>
        <dbReference type="EMBL" id="MBB3036067.1"/>
    </source>
</evidence>
<feature type="transmembrane region" description="Helical" evidence="7">
    <location>
        <begin position="43"/>
        <end position="66"/>
    </location>
</feature>
<evidence type="ECO:0000313" key="9">
    <source>
        <dbReference type="Proteomes" id="UP000567922"/>
    </source>
</evidence>
<dbReference type="EMBL" id="JACHWS010000001">
    <property type="protein sequence ID" value="MBB3036067.1"/>
    <property type="molecule type" value="Genomic_DNA"/>
</dbReference>
<dbReference type="InterPro" id="IPR037272">
    <property type="entry name" value="SNS_sf"/>
</dbReference>
<dbReference type="SUPFAM" id="SSF161070">
    <property type="entry name" value="SNF-like"/>
    <property type="match status" value="1"/>
</dbReference>
<name>A0A839RI70_9ACTN</name>
<feature type="transmembrane region" description="Helical" evidence="7">
    <location>
        <begin position="179"/>
        <end position="202"/>
    </location>
</feature>
<evidence type="ECO:0000256" key="6">
    <source>
        <dbReference type="RuleBase" id="RU003732"/>
    </source>
</evidence>
<feature type="transmembrane region" description="Helical" evidence="7">
    <location>
        <begin position="12"/>
        <end position="31"/>
    </location>
</feature>
<feature type="transmembrane region" description="Helical" evidence="7">
    <location>
        <begin position="87"/>
        <end position="110"/>
    </location>
</feature>
<dbReference type="PANTHER" id="PTHR42948">
    <property type="entry name" value="TRANSPORTER"/>
    <property type="match status" value="1"/>
</dbReference>
<accession>A0A839RI70</accession>